<name>A0A0R3T0W8_RODNA</name>
<dbReference type="GO" id="GO:0004222">
    <property type="term" value="F:metalloendopeptidase activity"/>
    <property type="evidence" value="ECO:0007669"/>
    <property type="project" value="InterPro"/>
</dbReference>
<evidence type="ECO:0000313" key="15">
    <source>
        <dbReference type="WBParaSite" id="HNAJ_0000048901-mRNA-1"/>
    </source>
</evidence>
<feature type="transmembrane region" description="Helical" evidence="11">
    <location>
        <begin position="6"/>
        <end position="24"/>
    </location>
</feature>
<evidence type="ECO:0000256" key="1">
    <source>
        <dbReference type="ARBA" id="ARBA00001350"/>
    </source>
</evidence>
<dbReference type="GO" id="GO:0031293">
    <property type="term" value="P:membrane protein intracellular domain proteolysis"/>
    <property type="evidence" value="ECO:0007669"/>
    <property type="project" value="TreeGrafter"/>
</dbReference>
<evidence type="ECO:0000256" key="2">
    <source>
        <dbReference type="ARBA" id="ARBA00004127"/>
    </source>
</evidence>
<feature type="transmembrane region" description="Helical" evidence="11">
    <location>
        <begin position="193"/>
        <end position="215"/>
    </location>
</feature>
<comment type="function">
    <text evidence="10">Zinc metalloprotease that mediates intramembrane proteolysis of proteins such as ATF6, ATF6B, SREBF1/SREBP1 and SREBF2/SREBP2. Catalyzes the second step in the proteolytic activation of the sterol regulatory element-binding proteins (SREBPs) SREBF1/SREBP1 and SREBF2/SREBP2: cleaves SREBPs within the first transmembrane segment, thereby releasing the N-terminal segment with a portion of the transmembrane segment attached. Mature N-terminal SREBP fragments shuttle to the nucleus and activate gene transcription. Also mediates the second step in the proteolytic activation of the cyclic AMP-dependent transcription factor ATF-6 (ATF6 and ATF6B). Involved in intramembrane proteolysis during bone formation. In astrocytes and osteoblasts, upon DNA damage and ER stress, mediates the second step of the regulated intramembrane proteolytic activation of the transcription factor CREB3L1, leading to the inhibition of cell-cycle progression.</text>
</comment>
<feature type="transmembrane region" description="Helical" evidence="11">
    <location>
        <begin position="126"/>
        <end position="143"/>
    </location>
</feature>
<evidence type="ECO:0000256" key="8">
    <source>
        <dbReference type="ARBA" id="ARBA00023136"/>
    </source>
</evidence>
<dbReference type="GO" id="GO:0012505">
    <property type="term" value="C:endomembrane system"/>
    <property type="evidence" value="ECO:0007669"/>
    <property type="project" value="UniProtKB-SubCell"/>
</dbReference>
<protein>
    <recommendedName>
        <fullName evidence="5">Membrane-bound transcription factor site-2 protease</fullName>
        <ecNumber evidence="4">3.4.24.85</ecNumber>
    </recommendedName>
    <alternativeName>
        <fullName evidence="9">Endopeptidase S2P</fullName>
    </alternativeName>
</protein>
<dbReference type="STRING" id="102285.A0A0R3T0W8"/>
<proteinExistence type="inferred from homology"/>
<comment type="catalytic activity">
    <reaction evidence="1">
        <text>Cleaves several transcription factors that are type-2 transmembrane proteins within membrane-spanning domains. Known substrates include sterol regulatory element-binding protein (SREBP) -1, SREBP-2 and forms of the transcriptional activator ATF6. SREBP-2 is cleaved at the site 477-DRSRILL-|-CVLTFLCLSFNPLTSLLQWGGA-505. The residues Asn-Pro, 11 residues distal to the site of cleavage in the membrane-spanning domain, are important for cleavage by S2P endopeptidase. Replacement of either of these residues does not prevent cleavage, but there is no cleavage if both of these residues are replaced.</text>
        <dbReference type="EC" id="3.4.24.85"/>
    </reaction>
</comment>
<dbReference type="WBParaSite" id="HNAJ_0000048901-mRNA-1">
    <property type="protein sequence ID" value="HNAJ_0000048901-mRNA-1"/>
    <property type="gene ID" value="HNAJ_0000048901"/>
</dbReference>
<keyword evidence="6 11" id="KW-0812">Transmembrane</keyword>
<dbReference type="EC" id="3.4.24.85" evidence="4"/>
<evidence type="ECO:0000256" key="6">
    <source>
        <dbReference type="ARBA" id="ARBA00022692"/>
    </source>
</evidence>
<sequence>MLSSSAISYFVGFWAFAYFIDLGLSTHPYTRQKYIGLRERAGFSINILQAKVFTQKLNPFFERICEINWFPWSLWFLVGTAFSAVFMLLSIIVLFFLAYNTILRKPIEKQVITPVMPGINLPVNQLGFYLLTLLVCVVLHEAGHAMAALRERVRIHGFGFFLFGIYPGAYVDISDTDLNSLSPMRQLKIYSAGVWHNGVIVILSILCFYSLPWILSPAYIVNHGVGIIDLQENSVFSGPRGLHLGDAITQVNTCPVTTPAEWYRCLQEANAKPTGYCVPNSFITQHLSLQAAPVATGGDQPGLRHLSAVVPQAQQQQEQEDRNADLKQHQQFINGSGVDCCPSHLASTHICFTHMASGISSKKPRSTCLPARAVTEKEACAVPSDCGRVADSRVACLLPAPPDNTTRLVRIVHNRARSPAVLFLGPVEELMSAVQISDYVPRWPQITPCRFPYIISTFCRYLFSLSGALVLFNVVPCYALDGQGIFKSLLELALPSCVCSRQIRRLIFSTTLWLGTGLVFLNIALALYYLLF</sequence>
<evidence type="ECO:0000313" key="14">
    <source>
        <dbReference type="Proteomes" id="UP000278807"/>
    </source>
</evidence>
<dbReference type="Pfam" id="PF02163">
    <property type="entry name" value="Peptidase_M50"/>
    <property type="match status" value="1"/>
</dbReference>
<evidence type="ECO:0000256" key="9">
    <source>
        <dbReference type="ARBA" id="ARBA00032658"/>
    </source>
</evidence>
<evidence type="ECO:0000259" key="12">
    <source>
        <dbReference type="Pfam" id="PF02163"/>
    </source>
</evidence>
<comment type="subcellular location">
    <subcellularLocation>
        <location evidence="2">Endomembrane system</location>
        <topology evidence="2">Multi-pass membrane protein</topology>
    </subcellularLocation>
</comment>
<accession>A0A0R3T0W8</accession>
<organism evidence="15">
    <name type="scientific">Rodentolepis nana</name>
    <name type="common">Dwarf tapeworm</name>
    <name type="synonym">Hymenolepis nana</name>
    <dbReference type="NCBI Taxonomy" id="102285"/>
    <lineage>
        <taxon>Eukaryota</taxon>
        <taxon>Metazoa</taxon>
        <taxon>Spiralia</taxon>
        <taxon>Lophotrochozoa</taxon>
        <taxon>Platyhelminthes</taxon>
        <taxon>Cestoda</taxon>
        <taxon>Eucestoda</taxon>
        <taxon>Cyclophyllidea</taxon>
        <taxon>Hymenolepididae</taxon>
        <taxon>Rodentolepis</taxon>
    </lineage>
</organism>
<dbReference type="GO" id="GO:0005737">
    <property type="term" value="C:cytoplasm"/>
    <property type="evidence" value="ECO:0007669"/>
    <property type="project" value="TreeGrafter"/>
</dbReference>
<evidence type="ECO:0000313" key="13">
    <source>
        <dbReference type="EMBL" id="VDN96349.1"/>
    </source>
</evidence>
<dbReference type="GO" id="GO:1905897">
    <property type="term" value="P:regulation of response to endoplasmic reticulum stress"/>
    <property type="evidence" value="ECO:0007669"/>
    <property type="project" value="TreeGrafter"/>
</dbReference>
<feature type="domain" description="Peptidase M50" evidence="12">
    <location>
        <begin position="129"/>
        <end position="492"/>
    </location>
</feature>
<dbReference type="PANTHER" id="PTHR13325:SF3">
    <property type="entry name" value="MEMBRANE-BOUND TRANSCRIPTION FACTOR SITE-2 PROTEASE"/>
    <property type="match status" value="1"/>
</dbReference>
<evidence type="ECO:0000256" key="5">
    <source>
        <dbReference type="ARBA" id="ARBA00014400"/>
    </source>
</evidence>
<keyword evidence="14" id="KW-1185">Reference proteome</keyword>
<feature type="transmembrane region" description="Helical" evidence="11">
    <location>
        <begin position="511"/>
        <end position="531"/>
    </location>
</feature>
<evidence type="ECO:0000256" key="4">
    <source>
        <dbReference type="ARBA" id="ARBA00012347"/>
    </source>
</evidence>
<dbReference type="AlphaFoldDB" id="A0A0R3T0W8"/>
<dbReference type="PANTHER" id="PTHR13325">
    <property type="entry name" value="PROTEASE M50 MEMBRANE-BOUND TRANSCRIPTION FACTOR SITE 2 PROTEASE"/>
    <property type="match status" value="1"/>
</dbReference>
<keyword evidence="7 11" id="KW-1133">Transmembrane helix</keyword>
<dbReference type="Proteomes" id="UP000278807">
    <property type="component" value="Unassembled WGS sequence"/>
</dbReference>
<dbReference type="EMBL" id="UZAE01000135">
    <property type="protein sequence ID" value="VDN96349.1"/>
    <property type="molecule type" value="Genomic_DNA"/>
</dbReference>
<gene>
    <name evidence="13" type="ORF">HNAJ_LOCUS490</name>
</gene>
<dbReference type="InterPro" id="IPR036034">
    <property type="entry name" value="PDZ_sf"/>
</dbReference>
<evidence type="ECO:0000256" key="7">
    <source>
        <dbReference type="ARBA" id="ARBA00022989"/>
    </source>
</evidence>
<feature type="transmembrane region" description="Helical" evidence="11">
    <location>
        <begin position="72"/>
        <end position="99"/>
    </location>
</feature>
<comment type="similarity">
    <text evidence="3">Belongs to the peptidase M50A family.</text>
</comment>
<evidence type="ECO:0000256" key="10">
    <source>
        <dbReference type="ARBA" id="ARBA00045828"/>
    </source>
</evidence>
<dbReference type="SUPFAM" id="SSF50156">
    <property type="entry name" value="PDZ domain-like"/>
    <property type="match status" value="1"/>
</dbReference>
<dbReference type="GO" id="GO:0016020">
    <property type="term" value="C:membrane"/>
    <property type="evidence" value="ECO:0007669"/>
    <property type="project" value="InterPro"/>
</dbReference>
<dbReference type="InterPro" id="IPR001193">
    <property type="entry name" value="MBTPS2"/>
</dbReference>
<evidence type="ECO:0000256" key="3">
    <source>
        <dbReference type="ARBA" id="ARBA00009989"/>
    </source>
</evidence>
<keyword evidence="8 11" id="KW-0472">Membrane</keyword>
<reference evidence="13 14" key="2">
    <citation type="submission" date="2018-11" db="EMBL/GenBank/DDBJ databases">
        <authorList>
            <consortium name="Pathogen Informatics"/>
        </authorList>
    </citation>
    <scope>NUCLEOTIDE SEQUENCE [LARGE SCALE GENOMIC DNA]</scope>
</reference>
<evidence type="ECO:0000256" key="11">
    <source>
        <dbReference type="SAM" id="Phobius"/>
    </source>
</evidence>
<dbReference type="PRINTS" id="PR01000">
    <property type="entry name" value="SREBPS2PTASE"/>
</dbReference>
<dbReference type="InterPro" id="IPR008915">
    <property type="entry name" value="Peptidase_M50"/>
</dbReference>
<dbReference type="OrthoDB" id="69989at2759"/>
<reference evidence="15" key="1">
    <citation type="submission" date="2017-02" db="UniProtKB">
        <authorList>
            <consortium name="WormBaseParasite"/>
        </authorList>
    </citation>
    <scope>IDENTIFICATION</scope>
</reference>
<feature type="transmembrane region" description="Helical" evidence="11">
    <location>
        <begin position="155"/>
        <end position="173"/>
    </location>
</feature>